<dbReference type="Gene3D" id="2.70.70.10">
    <property type="entry name" value="Glucose Permease (Domain IIA)"/>
    <property type="match status" value="1"/>
</dbReference>
<dbReference type="Pfam" id="PF01551">
    <property type="entry name" value="Peptidase_M23"/>
    <property type="match status" value="1"/>
</dbReference>
<reference evidence="3 4" key="1">
    <citation type="submission" date="2014-12" db="EMBL/GenBank/DDBJ databases">
        <title>16Stimator: statistical estimation of ribosomal gene copy numbers from draft genome assemblies.</title>
        <authorList>
            <person name="Perisin M.A."/>
            <person name="Vetter M."/>
            <person name="Gilbert J.A."/>
            <person name="Bergelson J."/>
        </authorList>
    </citation>
    <scope>NUCLEOTIDE SEQUENCE [LARGE SCALE GENOMIC DNA]</scope>
    <source>
        <strain evidence="3 4">MEDvA23</strain>
    </source>
</reference>
<evidence type="ECO:0000313" key="3">
    <source>
        <dbReference type="EMBL" id="KIQ31976.1"/>
    </source>
</evidence>
<evidence type="ECO:0000256" key="1">
    <source>
        <dbReference type="SAM" id="SignalP"/>
    </source>
</evidence>
<dbReference type="EMBL" id="JXQQ01000028">
    <property type="protein sequence ID" value="KIQ31976.1"/>
    <property type="molecule type" value="Genomic_DNA"/>
</dbReference>
<evidence type="ECO:0000313" key="4">
    <source>
        <dbReference type="Proteomes" id="UP000032067"/>
    </source>
</evidence>
<keyword evidence="1" id="KW-0732">Signal</keyword>
<comment type="caution">
    <text evidence="3">The sequence shown here is derived from an EMBL/GenBank/DDBJ whole genome shotgun (WGS) entry which is preliminary data.</text>
</comment>
<dbReference type="InterPro" id="IPR011055">
    <property type="entry name" value="Dup_hybrid_motif"/>
</dbReference>
<dbReference type="InterPro" id="IPR016047">
    <property type="entry name" value="M23ase_b-sheet_dom"/>
</dbReference>
<dbReference type="PANTHER" id="PTHR21666:SF270">
    <property type="entry name" value="MUREIN HYDROLASE ACTIVATOR ENVC"/>
    <property type="match status" value="1"/>
</dbReference>
<dbReference type="OrthoDB" id="5489603at2"/>
<dbReference type="GO" id="GO:0004222">
    <property type="term" value="F:metalloendopeptidase activity"/>
    <property type="evidence" value="ECO:0007669"/>
    <property type="project" value="TreeGrafter"/>
</dbReference>
<name>A0A0D0MI20_VARPD</name>
<dbReference type="PROSITE" id="PS51257">
    <property type="entry name" value="PROKAR_LIPOPROTEIN"/>
    <property type="match status" value="1"/>
</dbReference>
<sequence>MKKTRMNGLAAVVALCALAACGGGSSPMSLGSTANAQSNGVVPFTVTPVVMHVKNTPVPVKGSDGLYHLVYELKLDNFSGDPAAIKGIDAIDAGTGATVGSLTPADLAQRLAVNDKRTAPGSLGPAQGGLVYMHLSFKDAAAVPKTLVHRLSIAFERGNPFVGIVARTVPAAPTALVLEPPLRGSLYIAGDACCDSTRHVRATLPLDGQLFTSQRFAVDWEQLDSAGRIYVGDPKNVDSYNVYRKPIHAVASGKVVAALDGLEDQTPGALPENLPPEHADGNHVVLDLGDGRYALFAHMRPGSVAVSVGQTVTAGQVLGLVGNSGNSSEPHLHFHVHDGPSPLASNGLPYLMKGFTALQRGVSTAAFDKAIADGKPIAVEPVPTPGAFVNVMPMDLWIVDFPS</sequence>
<dbReference type="Proteomes" id="UP000032067">
    <property type="component" value="Unassembled WGS sequence"/>
</dbReference>
<feature type="signal peptide" evidence="1">
    <location>
        <begin position="1"/>
        <end position="19"/>
    </location>
</feature>
<dbReference type="RefSeq" id="WP_042579191.1">
    <property type="nucleotide sequence ID" value="NZ_JXQQ01000028.1"/>
</dbReference>
<protein>
    <recommendedName>
        <fullName evidence="2">M23ase beta-sheet core domain-containing protein</fullName>
    </recommendedName>
</protein>
<evidence type="ECO:0000259" key="2">
    <source>
        <dbReference type="Pfam" id="PF01551"/>
    </source>
</evidence>
<dbReference type="SUPFAM" id="SSF51261">
    <property type="entry name" value="Duplicated hybrid motif"/>
    <property type="match status" value="1"/>
</dbReference>
<dbReference type="CDD" id="cd12797">
    <property type="entry name" value="M23_peptidase"/>
    <property type="match status" value="1"/>
</dbReference>
<dbReference type="PANTHER" id="PTHR21666">
    <property type="entry name" value="PEPTIDASE-RELATED"/>
    <property type="match status" value="1"/>
</dbReference>
<gene>
    <name evidence="3" type="ORF">RT97_12990</name>
</gene>
<accession>A0A0D0MI20</accession>
<proteinExistence type="predicted"/>
<feature type="chain" id="PRO_5002217172" description="M23ase beta-sheet core domain-containing protein" evidence="1">
    <location>
        <begin position="20"/>
        <end position="403"/>
    </location>
</feature>
<dbReference type="AlphaFoldDB" id="A0A0D0MI20"/>
<dbReference type="InterPro" id="IPR050570">
    <property type="entry name" value="Cell_wall_metabolism_enzyme"/>
</dbReference>
<feature type="domain" description="M23ase beta-sheet core" evidence="2">
    <location>
        <begin position="243"/>
        <end position="339"/>
    </location>
</feature>
<organism evidence="3 4">
    <name type="scientific">Variovorax paradoxus</name>
    <dbReference type="NCBI Taxonomy" id="34073"/>
    <lineage>
        <taxon>Bacteria</taxon>
        <taxon>Pseudomonadati</taxon>
        <taxon>Pseudomonadota</taxon>
        <taxon>Betaproteobacteria</taxon>
        <taxon>Burkholderiales</taxon>
        <taxon>Comamonadaceae</taxon>
        <taxon>Variovorax</taxon>
    </lineage>
</organism>